<keyword evidence="3" id="KW-1185">Reference proteome</keyword>
<dbReference type="GeneID" id="54286947"/>
<protein>
    <submittedName>
        <fullName evidence="2">Uncharacterized protein</fullName>
    </submittedName>
</protein>
<name>A0A6A5X829_9PLEO</name>
<dbReference type="Proteomes" id="UP000799778">
    <property type="component" value="Unassembled WGS sequence"/>
</dbReference>
<organism evidence="2 3">
    <name type="scientific">Aaosphaeria arxii CBS 175.79</name>
    <dbReference type="NCBI Taxonomy" id="1450172"/>
    <lineage>
        <taxon>Eukaryota</taxon>
        <taxon>Fungi</taxon>
        <taxon>Dikarya</taxon>
        <taxon>Ascomycota</taxon>
        <taxon>Pezizomycotina</taxon>
        <taxon>Dothideomycetes</taxon>
        <taxon>Pleosporomycetidae</taxon>
        <taxon>Pleosporales</taxon>
        <taxon>Pleosporales incertae sedis</taxon>
        <taxon>Aaosphaeria</taxon>
    </lineage>
</organism>
<evidence type="ECO:0000313" key="3">
    <source>
        <dbReference type="Proteomes" id="UP000799778"/>
    </source>
</evidence>
<gene>
    <name evidence="2" type="ORF">BU24DRAFT_428730</name>
</gene>
<feature type="region of interest" description="Disordered" evidence="1">
    <location>
        <begin position="1"/>
        <end position="49"/>
    </location>
</feature>
<evidence type="ECO:0000256" key="1">
    <source>
        <dbReference type="SAM" id="MobiDB-lite"/>
    </source>
</evidence>
<accession>A0A6A5X829</accession>
<evidence type="ECO:0000313" key="2">
    <source>
        <dbReference type="EMBL" id="KAF2009195.1"/>
    </source>
</evidence>
<reference evidence="2" key="1">
    <citation type="journal article" date="2020" name="Stud. Mycol.">
        <title>101 Dothideomycetes genomes: a test case for predicting lifestyles and emergence of pathogens.</title>
        <authorList>
            <person name="Haridas S."/>
            <person name="Albert R."/>
            <person name="Binder M."/>
            <person name="Bloem J."/>
            <person name="Labutti K."/>
            <person name="Salamov A."/>
            <person name="Andreopoulos B."/>
            <person name="Baker S."/>
            <person name="Barry K."/>
            <person name="Bills G."/>
            <person name="Bluhm B."/>
            <person name="Cannon C."/>
            <person name="Castanera R."/>
            <person name="Culley D."/>
            <person name="Daum C."/>
            <person name="Ezra D."/>
            <person name="Gonzalez J."/>
            <person name="Henrissat B."/>
            <person name="Kuo A."/>
            <person name="Liang C."/>
            <person name="Lipzen A."/>
            <person name="Lutzoni F."/>
            <person name="Magnuson J."/>
            <person name="Mondo S."/>
            <person name="Nolan M."/>
            <person name="Ohm R."/>
            <person name="Pangilinan J."/>
            <person name="Park H.-J."/>
            <person name="Ramirez L."/>
            <person name="Alfaro M."/>
            <person name="Sun H."/>
            <person name="Tritt A."/>
            <person name="Yoshinaga Y."/>
            <person name="Zwiers L.-H."/>
            <person name="Turgeon B."/>
            <person name="Goodwin S."/>
            <person name="Spatafora J."/>
            <person name="Crous P."/>
            <person name="Grigoriev I."/>
        </authorList>
    </citation>
    <scope>NUCLEOTIDE SEQUENCE</scope>
    <source>
        <strain evidence="2">CBS 175.79</strain>
    </source>
</reference>
<dbReference type="EMBL" id="ML978079">
    <property type="protein sequence ID" value="KAF2009195.1"/>
    <property type="molecule type" value="Genomic_DNA"/>
</dbReference>
<sequence length="82" mass="8564">MGEGWGRSVVDYDMSSGDGDGDGGGDGGGLGDDEDGGRIRVGKVGGGRSSVCITRSTRYYTEGAECRGKEKGRERKAKERNS</sequence>
<proteinExistence type="predicted"/>
<dbReference type="RefSeq" id="XP_033377534.1">
    <property type="nucleotide sequence ID" value="XM_033529550.1"/>
</dbReference>
<dbReference type="AlphaFoldDB" id="A0A6A5X829"/>